<reference evidence="12" key="2">
    <citation type="submission" date="2025-08" db="UniProtKB">
        <authorList>
            <consortium name="Ensembl"/>
        </authorList>
    </citation>
    <scope>IDENTIFICATION</scope>
</reference>
<evidence type="ECO:0000256" key="2">
    <source>
        <dbReference type="ARBA" id="ARBA00007092"/>
    </source>
</evidence>
<name>A0A8C5GPU5_GOUWI</name>
<keyword evidence="7 9" id="KW-0460">Magnesium</keyword>
<dbReference type="Gene3D" id="3.60.10.10">
    <property type="entry name" value="Endonuclease/exonuclease/phosphatase"/>
    <property type="match status" value="1"/>
</dbReference>
<dbReference type="Proteomes" id="UP000694680">
    <property type="component" value="Chromosome 10"/>
</dbReference>
<evidence type="ECO:0000256" key="5">
    <source>
        <dbReference type="ARBA" id="ARBA00022763"/>
    </source>
</evidence>
<evidence type="ECO:0000256" key="8">
    <source>
        <dbReference type="ARBA" id="ARBA00023204"/>
    </source>
</evidence>
<dbReference type="GO" id="GO:0005634">
    <property type="term" value="C:nucleus"/>
    <property type="evidence" value="ECO:0007669"/>
    <property type="project" value="TreeGrafter"/>
</dbReference>
<dbReference type="GO" id="GO:0003906">
    <property type="term" value="F:DNA-(apurinic or apyrimidinic site) endonuclease activity"/>
    <property type="evidence" value="ECO:0007669"/>
    <property type="project" value="TreeGrafter"/>
</dbReference>
<keyword evidence="6" id="KW-0378">Hydrolase</keyword>
<dbReference type="Pfam" id="PF03372">
    <property type="entry name" value="Exo_endo_phos"/>
    <property type="match status" value="1"/>
</dbReference>
<keyword evidence="8" id="KW-0234">DNA repair</keyword>
<evidence type="ECO:0000259" key="11">
    <source>
        <dbReference type="Pfam" id="PF03372"/>
    </source>
</evidence>
<dbReference type="EC" id="3.1.11.2" evidence="3"/>
<evidence type="ECO:0000256" key="7">
    <source>
        <dbReference type="ARBA" id="ARBA00022842"/>
    </source>
</evidence>
<dbReference type="InterPro" id="IPR004808">
    <property type="entry name" value="AP_endonuc_1"/>
</dbReference>
<dbReference type="GO" id="GO:0008081">
    <property type="term" value="F:phosphoric diester hydrolase activity"/>
    <property type="evidence" value="ECO:0007669"/>
    <property type="project" value="TreeGrafter"/>
</dbReference>
<feature type="binding site" evidence="9">
    <location>
        <position position="16"/>
    </location>
    <ligand>
        <name>Mg(2+)</name>
        <dbReference type="ChEBI" id="CHEBI:18420"/>
        <label>1</label>
    </ligand>
</feature>
<keyword evidence="5" id="KW-0227">DNA damage</keyword>
<comment type="cofactor">
    <cofactor evidence="9">
        <name>Mg(2+)</name>
        <dbReference type="ChEBI" id="CHEBI:18420"/>
    </cofactor>
    <cofactor evidence="9">
        <name>Mn(2+)</name>
        <dbReference type="ChEBI" id="CHEBI:29035"/>
    </cofactor>
    <text evidence="9">Probably binds two magnesium or manganese ions per subunit.</text>
</comment>
<keyword evidence="4 9" id="KW-0479">Metal-binding</keyword>
<dbReference type="InterPro" id="IPR036691">
    <property type="entry name" value="Endo/exonu/phosph_ase_sf"/>
</dbReference>
<accession>A0A8C5GPU5</accession>
<comment type="similarity">
    <text evidence="2">Belongs to the DNA repair enzymes AP/ExoA family.</text>
</comment>
<evidence type="ECO:0000256" key="10">
    <source>
        <dbReference type="PIRSR" id="PIRSR604808-3"/>
    </source>
</evidence>
<dbReference type="AlphaFoldDB" id="A0A8C5GPU5"/>
<feature type="binding site" evidence="9">
    <location>
        <position position="118"/>
    </location>
    <ligand>
        <name>Mg(2+)</name>
        <dbReference type="ChEBI" id="CHEBI:18420"/>
        <label>1</label>
    </ligand>
</feature>
<dbReference type="GO" id="GO:0006284">
    <property type="term" value="P:base-excision repair"/>
    <property type="evidence" value="ECO:0007669"/>
    <property type="project" value="TreeGrafter"/>
</dbReference>
<reference evidence="12" key="1">
    <citation type="submission" date="2020-06" db="EMBL/GenBank/DDBJ databases">
        <authorList>
            <consortium name="Wellcome Sanger Institute Data Sharing"/>
        </authorList>
    </citation>
    <scope>NUCLEOTIDE SEQUENCE [LARGE SCALE GENOMIC DNA]</scope>
</reference>
<dbReference type="PANTHER" id="PTHR22748">
    <property type="entry name" value="AP ENDONUCLEASE"/>
    <property type="match status" value="1"/>
</dbReference>
<keyword evidence="9" id="KW-0464">Manganese</keyword>
<sequence>MRGIQENKAEVLFLQETKWHCGSINKVKTHWKGSVFYSNGPGLAGGVAILVREGVFEEITCLYNEDGGRLLVVEGLKRDRRYRLINIYAPNKVMERKRIFGVAGRWCNNETIMMGDFNVILTGDDVSDASKFFPDSSRSLIYKLLKERNMVDIWRVLNPKVKAFSRMQVVQEKLCHGTMC</sequence>
<reference evidence="12" key="3">
    <citation type="submission" date="2025-09" db="UniProtKB">
        <authorList>
            <consortium name="Ensembl"/>
        </authorList>
    </citation>
    <scope>IDENTIFICATION</scope>
</reference>
<feature type="binding site" evidence="9">
    <location>
        <position position="116"/>
    </location>
    <ligand>
        <name>Mg(2+)</name>
        <dbReference type="ChEBI" id="CHEBI:18420"/>
        <label>1</label>
    </ligand>
</feature>
<evidence type="ECO:0000313" key="13">
    <source>
        <dbReference type="Proteomes" id="UP000694680"/>
    </source>
</evidence>
<dbReference type="GO" id="GO:0046872">
    <property type="term" value="F:metal ion binding"/>
    <property type="evidence" value="ECO:0007669"/>
    <property type="project" value="UniProtKB-KW"/>
</dbReference>
<evidence type="ECO:0000313" key="12">
    <source>
        <dbReference type="Ensembl" id="ENSGWIP00000033603.1"/>
    </source>
</evidence>
<comment type="catalytic activity">
    <reaction evidence="1">
        <text>Exonucleolytic cleavage in the 3'- to 5'-direction to yield nucleoside 5'-phosphates.</text>
        <dbReference type="EC" id="3.1.11.2"/>
    </reaction>
</comment>
<evidence type="ECO:0000256" key="1">
    <source>
        <dbReference type="ARBA" id="ARBA00000493"/>
    </source>
</evidence>
<dbReference type="SUPFAM" id="SSF56219">
    <property type="entry name" value="DNase I-like"/>
    <property type="match status" value="1"/>
</dbReference>
<evidence type="ECO:0000256" key="4">
    <source>
        <dbReference type="ARBA" id="ARBA00022723"/>
    </source>
</evidence>
<dbReference type="GO" id="GO:0008311">
    <property type="term" value="F:double-stranded DNA 3'-5' DNA exonuclease activity"/>
    <property type="evidence" value="ECO:0007669"/>
    <property type="project" value="UniProtKB-EC"/>
</dbReference>
<organism evidence="12 13">
    <name type="scientific">Gouania willdenowi</name>
    <name type="common">Blunt-snouted clingfish</name>
    <name type="synonym">Lepadogaster willdenowi</name>
    <dbReference type="NCBI Taxonomy" id="441366"/>
    <lineage>
        <taxon>Eukaryota</taxon>
        <taxon>Metazoa</taxon>
        <taxon>Chordata</taxon>
        <taxon>Craniata</taxon>
        <taxon>Vertebrata</taxon>
        <taxon>Euteleostomi</taxon>
        <taxon>Actinopterygii</taxon>
        <taxon>Neopterygii</taxon>
        <taxon>Teleostei</taxon>
        <taxon>Neoteleostei</taxon>
        <taxon>Acanthomorphata</taxon>
        <taxon>Ovalentaria</taxon>
        <taxon>Blenniimorphae</taxon>
        <taxon>Blenniiformes</taxon>
        <taxon>Gobiesocoidei</taxon>
        <taxon>Gobiesocidae</taxon>
        <taxon>Gobiesocinae</taxon>
        <taxon>Gouania</taxon>
    </lineage>
</organism>
<dbReference type="InterPro" id="IPR005135">
    <property type="entry name" value="Endo/exonuclease/phosphatase"/>
</dbReference>
<dbReference type="Ensembl" id="ENSGWIT00000036595.1">
    <property type="protein sequence ID" value="ENSGWIP00000033603.1"/>
    <property type="gene ID" value="ENSGWIG00000017318.1"/>
</dbReference>
<feature type="domain" description="Endonuclease/exonuclease/phosphatase" evidence="11">
    <location>
        <begin position="4"/>
        <end position="135"/>
    </location>
</feature>
<dbReference type="PANTHER" id="PTHR22748:SF6">
    <property type="entry name" value="DNA-(APURINIC OR APYRIMIDINIC SITE) ENDONUCLEASE"/>
    <property type="match status" value="1"/>
</dbReference>
<evidence type="ECO:0000256" key="3">
    <source>
        <dbReference type="ARBA" id="ARBA00012115"/>
    </source>
</evidence>
<evidence type="ECO:0000256" key="6">
    <source>
        <dbReference type="ARBA" id="ARBA00022801"/>
    </source>
</evidence>
<keyword evidence="13" id="KW-1185">Reference proteome</keyword>
<evidence type="ECO:0000256" key="9">
    <source>
        <dbReference type="PIRSR" id="PIRSR604808-2"/>
    </source>
</evidence>
<proteinExistence type="inferred from homology"/>
<protein>
    <recommendedName>
        <fullName evidence="3">exodeoxyribonuclease III</fullName>
        <ecNumber evidence="3">3.1.11.2</ecNumber>
    </recommendedName>
</protein>
<feature type="site" description="Transition state stabilizer" evidence="10">
    <location>
        <position position="118"/>
    </location>
</feature>